<reference evidence="2 3" key="1">
    <citation type="submission" date="2020-10" db="EMBL/GenBank/DDBJ databases">
        <title>Haloactinobacterium sp. RN3S43, a bacterium isolated from saline soil.</title>
        <authorList>
            <person name="Sun J.-Q."/>
        </authorList>
    </citation>
    <scope>NUCLEOTIDE SEQUENCE [LARGE SCALE GENOMIC DNA]</scope>
    <source>
        <strain evidence="2 3">RN3S43</strain>
    </source>
</reference>
<evidence type="ECO:0000313" key="3">
    <source>
        <dbReference type="Proteomes" id="UP000593758"/>
    </source>
</evidence>
<keyword evidence="3" id="KW-1185">Reference proteome</keyword>
<gene>
    <name evidence="2" type="ORF">IM660_09510</name>
</gene>
<dbReference type="GO" id="GO:0004518">
    <property type="term" value="F:nuclease activity"/>
    <property type="evidence" value="ECO:0007669"/>
    <property type="project" value="InterPro"/>
</dbReference>
<proteinExistence type="predicted"/>
<dbReference type="Pfam" id="PF02577">
    <property type="entry name" value="BFN_dom"/>
    <property type="match status" value="1"/>
</dbReference>
<evidence type="ECO:0000313" key="2">
    <source>
        <dbReference type="EMBL" id="QOR72429.1"/>
    </source>
</evidence>
<accession>A0A7M1SY05</accession>
<dbReference type="PROSITE" id="PS51658">
    <property type="entry name" value="BFN"/>
    <property type="match status" value="1"/>
</dbReference>
<dbReference type="InterPro" id="IPR036104">
    <property type="entry name" value="BFN_sf"/>
</dbReference>
<dbReference type="Proteomes" id="UP000593758">
    <property type="component" value="Chromosome"/>
</dbReference>
<dbReference type="PANTHER" id="PTHR15160:SF1">
    <property type="entry name" value="VON HIPPEL-LINDAU DISEASE TUMOR SUPPRESSOR"/>
    <property type="match status" value="1"/>
</dbReference>
<dbReference type="KEGG" id="halt:IM660_09510"/>
<dbReference type="EMBL" id="CP063169">
    <property type="protein sequence ID" value="QOR72429.1"/>
    <property type="molecule type" value="Genomic_DNA"/>
</dbReference>
<sequence length="179" mass="19409">MRQMEVLGVRVRLNAPEHEVLVLLNEREGSRSLPIVIGPHEAVAIATVQAGMPMPRPGTHDLLLACVEATGMKVQRVAITELREGTFIAEIVLSNGSRVDSRASDAIAVGLRAGVEVWCADAVLEEAAVVLDVDEDDREHVHLTGTLGTDEAEERVAEFRSFLDSVDPEDFSDGNDDRS</sequence>
<feature type="domain" description="BFN" evidence="1">
    <location>
        <begin position="1"/>
        <end position="131"/>
    </location>
</feature>
<protein>
    <submittedName>
        <fullName evidence="2">Bifunctional nuclease family protein</fullName>
    </submittedName>
</protein>
<organism evidence="2 3">
    <name type="scientific">Ruania alkalisoli</name>
    <dbReference type="NCBI Taxonomy" id="2779775"/>
    <lineage>
        <taxon>Bacteria</taxon>
        <taxon>Bacillati</taxon>
        <taxon>Actinomycetota</taxon>
        <taxon>Actinomycetes</taxon>
        <taxon>Micrococcales</taxon>
        <taxon>Ruaniaceae</taxon>
        <taxon>Ruania</taxon>
    </lineage>
</organism>
<dbReference type="InterPro" id="IPR003729">
    <property type="entry name" value="Bi_nuclease_dom"/>
</dbReference>
<dbReference type="AlphaFoldDB" id="A0A7M1SY05"/>
<dbReference type="Gene3D" id="3.10.690.10">
    <property type="entry name" value="Bifunctional nuclease domain"/>
    <property type="match status" value="1"/>
</dbReference>
<evidence type="ECO:0000259" key="1">
    <source>
        <dbReference type="PROSITE" id="PS51658"/>
    </source>
</evidence>
<dbReference type="SUPFAM" id="SSF103256">
    <property type="entry name" value="Hypothetical protein TM0160"/>
    <property type="match status" value="1"/>
</dbReference>
<dbReference type="PANTHER" id="PTHR15160">
    <property type="entry name" value="VON HIPPEL-LINDAU PROTEIN"/>
    <property type="match status" value="1"/>
</dbReference>
<name>A0A7M1SY05_9MICO</name>